<dbReference type="InterPro" id="IPR001296">
    <property type="entry name" value="Glyco_trans_1"/>
</dbReference>
<dbReference type="Pfam" id="PF00534">
    <property type="entry name" value="Glycos_transf_1"/>
    <property type="match status" value="1"/>
</dbReference>
<protein>
    <submittedName>
        <fullName evidence="5">Glycosyltransferase</fullName>
    </submittedName>
</protein>
<evidence type="ECO:0000313" key="6">
    <source>
        <dbReference type="Proteomes" id="UP000467560"/>
    </source>
</evidence>
<dbReference type="Pfam" id="PF22145">
    <property type="entry name" value="GtfA_EBD"/>
    <property type="match status" value="1"/>
</dbReference>
<evidence type="ECO:0000259" key="4">
    <source>
        <dbReference type="Pfam" id="PF22145"/>
    </source>
</evidence>
<feature type="domain" description="GtfA extended beta-sheet meander" evidence="4">
    <location>
        <begin position="91"/>
        <end position="181"/>
    </location>
</feature>
<gene>
    <name evidence="5" type="ORF">GEZ89_00650</name>
</gene>
<reference evidence="5 6" key="1">
    <citation type="submission" date="2019-10" db="EMBL/GenBank/DDBJ databases">
        <title>Streptococcus mitis of the oral and urogenital tracts.</title>
        <authorList>
            <person name="Price T."/>
            <person name="Mores C.R."/>
            <person name="Putonti C."/>
            <person name="Wolfe A.J."/>
        </authorList>
    </citation>
    <scope>NUCLEOTIDE SEQUENCE [LARGE SCALE GENOMIC DNA]</scope>
    <source>
        <strain evidence="5 6">SM16</strain>
    </source>
</reference>
<dbReference type="SUPFAM" id="SSF53756">
    <property type="entry name" value="UDP-Glycosyltransferase/glycogen phosphorylase"/>
    <property type="match status" value="1"/>
</dbReference>
<dbReference type="GO" id="GO:0016757">
    <property type="term" value="F:glycosyltransferase activity"/>
    <property type="evidence" value="ECO:0007669"/>
    <property type="project" value="UniProtKB-KW"/>
</dbReference>
<evidence type="ECO:0000259" key="3">
    <source>
        <dbReference type="Pfam" id="PF00534"/>
    </source>
</evidence>
<name>A0A7X1RJU7_STRMT</name>
<dbReference type="Proteomes" id="UP000467560">
    <property type="component" value="Unassembled WGS sequence"/>
</dbReference>
<keyword evidence="1" id="KW-0328">Glycosyltransferase</keyword>
<dbReference type="AlphaFoldDB" id="A0A7X1RJU7"/>
<dbReference type="RefSeq" id="WP_153224608.1">
    <property type="nucleotide sequence ID" value="NZ_WIJK01000001.1"/>
</dbReference>
<organism evidence="5 6">
    <name type="scientific">Streptococcus mitis</name>
    <dbReference type="NCBI Taxonomy" id="28037"/>
    <lineage>
        <taxon>Bacteria</taxon>
        <taxon>Bacillati</taxon>
        <taxon>Bacillota</taxon>
        <taxon>Bacilli</taxon>
        <taxon>Lactobacillales</taxon>
        <taxon>Streptococcaceae</taxon>
        <taxon>Streptococcus</taxon>
        <taxon>Streptococcus mitis group</taxon>
    </lineage>
</organism>
<sequence length="495" mass="57659">MLYTFNLMVGLEPNGVDVAQAYRGKVFRDLDLPASFVFTQVPPRFKWDYYLSLGHLEEEILLAHMLLTDQRDMSLGIRIDDMKQLLHLTTEYKENNCELIFQEQDGVTTILHKNSLKPDYVDYVDYYVFGRLLRREHYGKKKLFTEFFTAVDAGFGLEARVVRRLFHNRDGSIAFEEIKKEPGEDTEAVYRCGSEWFYSESEFLERALSELQFSKEDHVFIDRLENVPFTSPILRLKGEARLSCVVHSIHYWGDQINSEYYHLFQYAEEFDDILVSTQSQKDELEKHLALLGKTGQVRVLPVAALEQLQLADERKPYSVMIAARFERRKRLDLAIKAIVAFHEIFPDVNLDIYGQGMLWQDIEAEIANLGAQNYIHLKGHQTISNRFKEYELYLATSEWETFGITLLEAIGSGQALVGLDVPYGNQTFIQEGKNGYLVPFDARSDEEIVVDLTKALEKAFKQIKQFREGSYCLAEEYLSDCITKQWYEFLTREWE</sequence>
<accession>A0A7X1RJU7</accession>
<evidence type="ECO:0000313" key="5">
    <source>
        <dbReference type="EMBL" id="MQQ51500.1"/>
    </source>
</evidence>
<feature type="domain" description="Glycosyl transferase family 1" evidence="3">
    <location>
        <begin position="315"/>
        <end position="467"/>
    </location>
</feature>
<dbReference type="PANTHER" id="PTHR12526">
    <property type="entry name" value="GLYCOSYLTRANSFERASE"/>
    <property type="match status" value="1"/>
</dbReference>
<evidence type="ECO:0000256" key="2">
    <source>
        <dbReference type="ARBA" id="ARBA00022679"/>
    </source>
</evidence>
<dbReference type="Gene3D" id="3.40.50.2000">
    <property type="entry name" value="Glycogen Phosphorylase B"/>
    <property type="match status" value="2"/>
</dbReference>
<proteinExistence type="predicted"/>
<dbReference type="PANTHER" id="PTHR12526:SF629">
    <property type="entry name" value="TEICHURONIC ACID BIOSYNTHESIS GLYCOSYLTRANSFERASE TUAH-RELATED"/>
    <property type="match status" value="1"/>
</dbReference>
<comment type="caution">
    <text evidence="5">The sequence shown here is derived from an EMBL/GenBank/DDBJ whole genome shotgun (WGS) entry which is preliminary data.</text>
</comment>
<dbReference type="InterPro" id="IPR054396">
    <property type="entry name" value="GtfA_EBD"/>
</dbReference>
<dbReference type="EMBL" id="WIJK01000001">
    <property type="protein sequence ID" value="MQQ51500.1"/>
    <property type="molecule type" value="Genomic_DNA"/>
</dbReference>
<evidence type="ECO:0000256" key="1">
    <source>
        <dbReference type="ARBA" id="ARBA00022676"/>
    </source>
</evidence>
<keyword evidence="2 5" id="KW-0808">Transferase</keyword>